<dbReference type="EMBL" id="JAACJO010000002">
    <property type="protein sequence ID" value="KAF5361854.1"/>
    <property type="molecule type" value="Genomic_DNA"/>
</dbReference>
<feature type="transmembrane region" description="Helical" evidence="1">
    <location>
        <begin position="57"/>
        <end position="77"/>
    </location>
</feature>
<evidence type="ECO:0000313" key="3">
    <source>
        <dbReference type="EMBL" id="KAF5361854.1"/>
    </source>
</evidence>
<feature type="transmembrane region" description="Helical" evidence="1">
    <location>
        <begin position="273"/>
        <end position="292"/>
    </location>
</feature>
<evidence type="ECO:0000256" key="1">
    <source>
        <dbReference type="SAM" id="Phobius"/>
    </source>
</evidence>
<feature type="transmembrane region" description="Helical" evidence="1">
    <location>
        <begin position="117"/>
        <end position="141"/>
    </location>
</feature>
<protein>
    <submittedName>
        <fullName evidence="3">Uncharacterized protein</fullName>
    </submittedName>
</protein>
<evidence type="ECO:0000313" key="4">
    <source>
        <dbReference type="Proteomes" id="UP000559027"/>
    </source>
</evidence>
<organism evidence="3 4">
    <name type="scientific">Leucocoprinus leucothites</name>
    <dbReference type="NCBI Taxonomy" id="201217"/>
    <lineage>
        <taxon>Eukaryota</taxon>
        <taxon>Fungi</taxon>
        <taxon>Dikarya</taxon>
        <taxon>Basidiomycota</taxon>
        <taxon>Agaricomycotina</taxon>
        <taxon>Agaricomycetes</taxon>
        <taxon>Agaricomycetidae</taxon>
        <taxon>Agaricales</taxon>
        <taxon>Agaricineae</taxon>
        <taxon>Agaricaceae</taxon>
        <taxon>Leucocoprinus</taxon>
    </lineage>
</organism>
<comment type="caution">
    <text evidence="3">The sequence shown here is derived from an EMBL/GenBank/DDBJ whole genome shotgun (WGS) entry which is preliminary data.</text>
</comment>
<feature type="transmembrane region" description="Helical" evidence="1">
    <location>
        <begin position="212"/>
        <end position="231"/>
    </location>
</feature>
<dbReference type="Proteomes" id="UP000559027">
    <property type="component" value="Unassembled WGS sequence"/>
</dbReference>
<feature type="chain" id="PRO_5034277901" evidence="2">
    <location>
        <begin position="30"/>
        <end position="780"/>
    </location>
</feature>
<dbReference type="AlphaFoldDB" id="A0A8H5LLU5"/>
<feature type="transmembrane region" description="Helical" evidence="1">
    <location>
        <begin position="304"/>
        <end position="325"/>
    </location>
</feature>
<gene>
    <name evidence="3" type="ORF">D9756_002051</name>
</gene>
<keyword evidence="1" id="KW-0472">Membrane</keyword>
<proteinExistence type="predicted"/>
<sequence length="780" mass="87190">MPFSRRTSGLKSLSTLSLLTSSFIGFVSAQGDLSTDAPSSSSPSGGHSGSSFHMEPINAFIFSLSIIFSIITALQLLSAAFNVPKHAANSSLPFCKSRSAPIPIALPSPLYTNPIPLYALGPIFPIALTMGTLCLLVTYILRASYWGVIFDQGNSGHTPHSFDRESVITSLAVFSYFRDAFFAMSLFSFVCFRVRHLCYCTCRGKFHRIKRVFDMVLVGTLFTMGTAYVGYRAHLIHLITSMKGDMEFKLLTILPLSNYQMMTLVHLRRANEVLLVLAAVEVFVSAVMLYRHAQKYQSAPDRKVAMLLGVAIAPLFLTYALYSLISQEALHLARNSQDPSAELEKALVGADILENKWGDEERLWIAPPFQRTSLRTHGRGQGYPVAIMGDYVVYIIRDLGRNWVDFQWVSVNNLDGPVEFNYEVPATWHTHLIEPDSSTFLLIFATSSPQSYFDRHLVAPNIFRVICIEADGVFGPHVAFDYSLLRKSTARLASLTVTGRTVCFSHQQDHRDLGRPLEFELLDLDKRKTEVFSTVGPLAVFPPEIQDAAQVIQSWASDTWLLVVYGVVKPFFAVFQRPQVASSDETKNQPSTAPAEPILKGQFPPGIYVPDHFNIFPQTPTCFAVVVAIDPVVDQRENTQPFIRVHLFFMNLAGQQALFIDASSLAIPATRVVSLVLHHVPASTRCVLGALSVCREHLDLAANEYSREIQCYTLRFNFSKSNKEDRISATPMFLVPALDHRDDLGRFVHFDPRSGRLLLSVDRYSDFSVLILKYLPEHFC</sequence>
<feature type="transmembrane region" description="Helical" evidence="1">
    <location>
        <begin position="167"/>
        <end position="192"/>
    </location>
</feature>
<evidence type="ECO:0000256" key="2">
    <source>
        <dbReference type="SAM" id="SignalP"/>
    </source>
</evidence>
<name>A0A8H5LLU5_9AGAR</name>
<dbReference type="OrthoDB" id="3104704at2759"/>
<feature type="signal peptide" evidence="2">
    <location>
        <begin position="1"/>
        <end position="29"/>
    </location>
</feature>
<keyword evidence="2" id="KW-0732">Signal</keyword>
<keyword evidence="4" id="KW-1185">Reference proteome</keyword>
<keyword evidence="1" id="KW-0812">Transmembrane</keyword>
<keyword evidence="1" id="KW-1133">Transmembrane helix</keyword>
<reference evidence="3 4" key="1">
    <citation type="journal article" date="2020" name="ISME J.">
        <title>Uncovering the hidden diversity of litter-decomposition mechanisms in mushroom-forming fungi.</title>
        <authorList>
            <person name="Floudas D."/>
            <person name="Bentzer J."/>
            <person name="Ahren D."/>
            <person name="Johansson T."/>
            <person name="Persson P."/>
            <person name="Tunlid A."/>
        </authorList>
    </citation>
    <scope>NUCLEOTIDE SEQUENCE [LARGE SCALE GENOMIC DNA]</scope>
    <source>
        <strain evidence="3 4">CBS 146.42</strain>
    </source>
</reference>
<accession>A0A8H5LLU5</accession>